<dbReference type="GO" id="GO:0005886">
    <property type="term" value="C:plasma membrane"/>
    <property type="evidence" value="ECO:0007669"/>
    <property type="project" value="UniProtKB-SubCell"/>
</dbReference>
<evidence type="ECO:0000313" key="12">
    <source>
        <dbReference type="EMBL" id="OAF54609.1"/>
    </source>
</evidence>
<dbReference type="InterPro" id="IPR004886">
    <property type="entry name" value="Glucanosyltransferase"/>
</dbReference>
<feature type="signal peptide" evidence="9">
    <location>
        <begin position="1"/>
        <end position="26"/>
    </location>
</feature>
<accession>A0A176ZXC5</accession>
<evidence type="ECO:0000256" key="10">
    <source>
        <dbReference type="SAM" id="Phobius"/>
    </source>
</evidence>
<dbReference type="InterPro" id="IPR017853">
    <property type="entry name" value="GH"/>
</dbReference>
<dbReference type="GO" id="GO:0042124">
    <property type="term" value="F:1,3-beta-glucanosyltransferase activity"/>
    <property type="evidence" value="ECO:0007669"/>
    <property type="project" value="TreeGrafter"/>
</dbReference>
<dbReference type="VEuPathDB" id="FungiDB:GMDG_04457"/>
<feature type="chain" id="PRO_5007948874" description="1,3-beta-glucanosyltransferase" evidence="9">
    <location>
        <begin position="27"/>
        <end position="540"/>
    </location>
</feature>
<dbReference type="GO" id="GO:0031505">
    <property type="term" value="P:fungal-type cell wall organization"/>
    <property type="evidence" value="ECO:0007669"/>
    <property type="project" value="TreeGrafter"/>
</dbReference>
<dbReference type="GO" id="GO:0098552">
    <property type="term" value="C:side of membrane"/>
    <property type="evidence" value="ECO:0007669"/>
    <property type="project" value="UniProtKB-KW"/>
</dbReference>
<evidence type="ECO:0000256" key="5">
    <source>
        <dbReference type="ARBA" id="ARBA00023136"/>
    </source>
</evidence>
<dbReference type="PANTHER" id="PTHR31468:SF2">
    <property type="entry name" value="1,3-BETA-GLUCANOSYLTRANSFERASE GAS1"/>
    <property type="match status" value="1"/>
</dbReference>
<evidence type="ECO:0000256" key="8">
    <source>
        <dbReference type="ARBA" id="ARBA00023288"/>
    </source>
</evidence>
<dbReference type="SUPFAM" id="SSF51445">
    <property type="entry name" value="(Trans)glycosidases"/>
    <property type="match status" value="1"/>
</dbReference>
<evidence type="ECO:0000256" key="3">
    <source>
        <dbReference type="ARBA" id="ARBA00022622"/>
    </source>
</evidence>
<dbReference type="Gene3D" id="3.20.20.80">
    <property type="entry name" value="Glycosidases"/>
    <property type="match status" value="1"/>
</dbReference>
<dbReference type="SMART" id="SM00768">
    <property type="entry name" value="X8"/>
    <property type="match status" value="1"/>
</dbReference>
<feature type="domain" description="X8" evidence="11">
    <location>
        <begin position="392"/>
        <end position="482"/>
    </location>
</feature>
<comment type="similarity">
    <text evidence="2 9">Belongs to the glycosyl hydrolase 72 family.</text>
</comment>
<dbReference type="PANTHER" id="PTHR31468">
    <property type="entry name" value="1,3-BETA-GLUCANOSYLTRANSFERASE GAS1"/>
    <property type="match status" value="1"/>
</dbReference>
<protein>
    <recommendedName>
        <fullName evidence="9">1,3-beta-glucanosyltransferase</fullName>
        <ecNumber evidence="9">2.4.1.-</ecNumber>
    </recommendedName>
</protein>
<evidence type="ECO:0000256" key="6">
    <source>
        <dbReference type="ARBA" id="ARBA00023157"/>
    </source>
</evidence>
<keyword evidence="7" id="KW-0325">Glycoprotein</keyword>
<dbReference type="Pfam" id="PF03198">
    <property type="entry name" value="Glyco_hydro_72"/>
    <property type="match status" value="1"/>
</dbReference>
<evidence type="ECO:0000256" key="1">
    <source>
        <dbReference type="ARBA" id="ARBA00004609"/>
    </source>
</evidence>
<dbReference type="OrthoDB" id="421038at2759"/>
<dbReference type="Pfam" id="PF07983">
    <property type="entry name" value="X8"/>
    <property type="match status" value="1"/>
</dbReference>
<keyword evidence="3 9" id="KW-0336">GPI-anchor</keyword>
<evidence type="ECO:0000256" key="7">
    <source>
        <dbReference type="ARBA" id="ARBA00023180"/>
    </source>
</evidence>
<dbReference type="AlphaFoldDB" id="A0A176ZXC5"/>
<dbReference type="Gene3D" id="1.20.58.1040">
    <property type="match status" value="1"/>
</dbReference>
<dbReference type="GeneID" id="36292100"/>
<name>A0A176ZXC5_9PEZI</name>
<keyword evidence="9 12" id="KW-0808">Transferase</keyword>
<feature type="transmembrane region" description="Helical" evidence="10">
    <location>
        <begin position="518"/>
        <end position="539"/>
    </location>
</feature>
<dbReference type="RefSeq" id="XP_024319913.1">
    <property type="nucleotide sequence ID" value="XM_024472601.1"/>
</dbReference>
<evidence type="ECO:0000256" key="9">
    <source>
        <dbReference type="RuleBase" id="RU361209"/>
    </source>
</evidence>
<sequence length="540" mass="56275">MKMKGSAIRSVSVLFAAAGFFGAVSATVDPVIIKGSKFFYKTNGTQFFIKGVAYQEGVGAAGESSGSSSTAKYSDPLANSAACQRDVPLLQALGANVIRTYAIDPTADHSACMKLLDAAGIYVISDLGQPNLSINRETPEWNLDLYNRYTSVVDSLAKYPNVIGFFAGNEVTNNASYTPASAFVKAAIRDTKAYIKAAGHTTGVGYAADDDATTRARVAAYFNCGDVADTIDFWGYNIYSWCDPSTYVTSGYQNHTETFSSYNVPVFFAEYGCNEGTASGTAPRVFNEVAALYGTDMSKVFSGGIVYEYFQEVNDYGLVSLTGNTVTKLKDYDNFSTKIHAVSPSSVNSASYSPTNTAGQACPTVNDQWQVAPTGLPPTPNAAVCSCMTSALKCVAKPNLPLDDLSKLFNSVCGLSATACSGFVADTAKGAYGVYLGCSDHDKLSNAFNAYYLQQNSKADACDFGGSATVVANPTPASSCESIIASAKNAAPAGSATGSSGSGTGSSNKSAASSVRVFGGWGVASWMTAVVVSVAGLVVL</sequence>
<evidence type="ECO:0000259" key="11">
    <source>
        <dbReference type="SMART" id="SM00768"/>
    </source>
</evidence>
<keyword evidence="10" id="KW-1133">Transmembrane helix</keyword>
<reference evidence="12" key="1">
    <citation type="submission" date="2016-03" db="EMBL/GenBank/DDBJ databases">
        <title>Updated assembly of Pseudogymnoascus destructans, the fungus causing white-nose syndrome of bats.</title>
        <authorList>
            <person name="Palmer J.M."/>
            <person name="Drees K.P."/>
            <person name="Foster J.T."/>
            <person name="Lindner D.L."/>
        </authorList>
    </citation>
    <scope>NUCLEOTIDE SEQUENCE [LARGE SCALE GENOMIC DNA]</scope>
    <source>
        <strain evidence="12">20631-21</strain>
    </source>
</reference>
<evidence type="ECO:0000256" key="4">
    <source>
        <dbReference type="ARBA" id="ARBA00022729"/>
    </source>
</evidence>
<dbReference type="EMBL" id="KV441418">
    <property type="protein sequence ID" value="OAF54609.1"/>
    <property type="molecule type" value="Genomic_DNA"/>
</dbReference>
<dbReference type="Proteomes" id="UP000077154">
    <property type="component" value="Unassembled WGS sequence"/>
</dbReference>
<dbReference type="InterPro" id="IPR012946">
    <property type="entry name" value="X8"/>
</dbReference>
<keyword evidence="8 9" id="KW-0449">Lipoprotein</keyword>
<proteinExistence type="inferred from homology"/>
<comment type="subcellular location">
    <subcellularLocation>
        <location evidence="1 9">Cell membrane</location>
        <topology evidence="1 9">Lipid-anchor</topology>
        <topology evidence="1 9">GPI-anchor</topology>
    </subcellularLocation>
</comment>
<dbReference type="GO" id="GO:0071970">
    <property type="term" value="P:fungal-type cell wall (1-&gt;3)-beta-D-glucan biosynthetic process"/>
    <property type="evidence" value="ECO:0007669"/>
    <property type="project" value="TreeGrafter"/>
</dbReference>
<dbReference type="FunFam" id="3.20.20.80:FF:000038">
    <property type="entry name" value="1,3-beta-glucanosyltransferase"/>
    <property type="match status" value="1"/>
</dbReference>
<organism evidence="12">
    <name type="scientific">Pseudogymnoascus destructans</name>
    <dbReference type="NCBI Taxonomy" id="655981"/>
    <lineage>
        <taxon>Eukaryota</taxon>
        <taxon>Fungi</taxon>
        <taxon>Dikarya</taxon>
        <taxon>Ascomycota</taxon>
        <taxon>Pezizomycotina</taxon>
        <taxon>Leotiomycetes</taxon>
        <taxon>Thelebolales</taxon>
        <taxon>Thelebolaceae</taxon>
        <taxon>Pseudogymnoascus</taxon>
    </lineage>
</organism>
<keyword evidence="6" id="KW-1015">Disulfide bond</keyword>
<keyword evidence="4 9" id="KW-0732">Signal</keyword>
<comment type="function">
    <text evidence="9">Splits internally a 1,3-beta-glucan molecule and transfers the newly generated reducing end (the donor) to the non-reducing end of another 1,3-beta-glucan molecule (the acceptor) forming a 1,3-beta linkage, resulting in the elongation of 1,3-beta-glucan chains in the cell wall.</text>
</comment>
<evidence type="ECO:0000256" key="2">
    <source>
        <dbReference type="ARBA" id="ARBA00007528"/>
    </source>
</evidence>
<keyword evidence="10" id="KW-0812">Transmembrane</keyword>
<keyword evidence="5 9" id="KW-0472">Membrane</keyword>
<gene>
    <name evidence="12" type="primary">GAS1_2</name>
    <name evidence="12" type="ORF">VC83_09063</name>
</gene>
<dbReference type="EC" id="2.4.1.-" evidence="9"/>
<dbReference type="eggNOG" id="ENOG502QPST">
    <property type="taxonomic scope" value="Eukaryota"/>
</dbReference>